<protein>
    <submittedName>
        <fullName evidence="2">Uncharacterized protein</fullName>
    </submittedName>
</protein>
<feature type="compositionally biased region" description="Polar residues" evidence="1">
    <location>
        <begin position="39"/>
        <end position="48"/>
    </location>
</feature>
<evidence type="ECO:0000313" key="3">
    <source>
        <dbReference type="Proteomes" id="UP000566819"/>
    </source>
</evidence>
<dbReference type="EMBL" id="JAAMPI010000127">
    <property type="protein sequence ID" value="KAF4635300.1"/>
    <property type="molecule type" value="Genomic_DNA"/>
</dbReference>
<evidence type="ECO:0000313" key="2">
    <source>
        <dbReference type="EMBL" id="KAF4635300.1"/>
    </source>
</evidence>
<feature type="region of interest" description="Disordered" evidence="1">
    <location>
        <begin position="1"/>
        <end position="55"/>
    </location>
</feature>
<organism evidence="2 3">
    <name type="scientific">Cudoniella acicularis</name>
    <dbReference type="NCBI Taxonomy" id="354080"/>
    <lineage>
        <taxon>Eukaryota</taxon>
        <taxon>Fungi</taxon>
        <taxon>Dikarya</taxon>
        <taxon>Ascomycota</taxon>
        <taxon>Pezizomycotina</taxon>
        <taxon>Leotiomycetes</taxon>
        <taxon>Helotiales</taxon>
        <taxon>Tricladiaceae</taxon>
        <taxon>Cudoniella</taxon>
    </lineage>
</organism>
<name>A0A8H4RSQ9_9HELO</name>
<gene>
    <name evidence="2" type="ORF">G7Y89_g2798</name>
</gene>
<comment type="caution">
    <text evidence="2">The sequence shown here is derived from an EMBL/GenBank/DDBJ whole genome shotgun (WGS) entry which is preliminary data.</text>
</comment>
<evidence type="ECO:0000256" key="1">
    <source>
        <dbReference type="SAM" id="MobiDB-lite"/>
    </source>
</evidence>
<reference evidence="2 3" key="1">
    <citation type="submission" date="2020-03" db="EMBL/GenBank/DDBJ databases">
        <title>Draft Genome Sequence of Cudoniella acicularis.</title>
        <authorList>
            <person name="Buettner E."/>
            <person name="Kellner H."/>
        </authorList>
    </citation>
    <scope>NUCLEOTIDE SEQUENCE [LARGE SCALE GENOMIC DNA]</scope>
    <source>
        <strain evidence="2 3">DSM 108380</strain>
    </source>
</reference>
<dbReference type="Proteomes" id="UP000566819">
    <property type="component" value="Unassembled WGS sequence"/>
</dbReference>
<keyword evidence="3" id="KW-1185">Reference proteome</keyword>
<dbReference type="AlphaFoldDB" id="A0A8H4RSQ9"/>
<proteinExistence type="predicted"/>
<accession>A0A8H4RSQ9</accession>
<sequence>MPPLDQPHFPSRALATSRSNVELRRRPPSQRSCLDLRNSAATTSQDSKAPSRETADERLERAIEASPSSITLRSSPPLAFEKPSFGDHIERTYQGIRDLCYGLRKARVVGRRKECFDGEVCPSCALVHKLLCSMAPPTLSSTSEAVLDVPILFLLEFGDSIPERKPARHGAAL</sequence>